<dbReference type="GO" id="GO:0140326">
    <property type="term" value="F:ATPase-coupled intramembrane lipid transporter activity"/>
    <property type="evidence" value="ECO:0007669"/>
    <property type="project" value="UniProtKB-EC"/>
</dbReference>
<dbReference type="CDD" id="cd02073">
    <property type="entry name" value="P-type_ATPase_APLT_Dnf-like"/>
    <property type="match status" value="1"/>
</dbReference>
<comment type="catalytic activity">
    <reaction evidence="11 15">
        <text>ATP + H2O + phospholipidSide 1 = ADP + phosphate + phospholipidSide 2.</text>
        <dbReference type="EC" id="7.6.2.1"/>
    </reaction>
</comment>
<dbReference type="InterPro" id="IPR006539">
    <property type="entry name" value="P-type_ATPase_IV"/>
</dbReference>
<evidence type="ECO:0000256" key="4">
    <source>
        <dbReference type="ARBA" id="ARBA00022723"/>
    </source>
</evidence>
<dbReference type="SUPFAM" id="SSF56784">
    <property type="entry name" value="HAD-like"/>
    <property type="match status" value="1"/>
</dbReference>
<evidence type="ECO:0000256" key="8">
    <source>
        <dbReference type="ARBA" id="ARBA00022967"/>
    </source>
</evidence>
<feature type="region of interest" description="Disordered" evidence="16">
    <location>
        <begin position="1210"/>
        <end position="1240"/>
    </location>
</feature>
<evidence type="ECO:0000313" key="19">
    <source>
        <dbReference type="EMBL" id="GMR45633.1"/>
    </source>
</evidence>
<dbReference type="GO" id="GO:0007030">
    <property type="term" value="P:Golgi organization"/>
    <property type="evidence" value="ECO:0007669"/>
    <property type="project" value="TreeGrafter"/>
</dbReference>
<sequence length="1240" mass="139670">RLRAGDQQFNQQFKFANNIIKTSKYNLLTFIPVNLFEQFQRIANAYFLILLVLQFIPQISSVSWFTTLFPLVFVLTFTAVKDAYDDVQRHISDRSVNNRKSFVVRNGQLVEEPWSKVVVGDVIRMTNNQFVAADLLLLSSSEPHGIAYIETKELDGETNLKTRAALAETEPIGDRLDAIAAFNGEILCEAPNNKLDKFQGQLQWQQKTSPITNENILLRGCILKNTRWGYGLVIFAGKDSKLMRNSGKTTFKRTSLDRFLNILIIGIVVLLLLLCLICCSLCGVWQWFIGRYFTDFLPWESWVPDPATAGPAASIAIISLLNFFSYIILLNTLVPISLYVSVEVIRFVHSMWINFDIRMYFENGENSVGAQARTTTLNEELGQVQYIFSDKTGTLTRNVMTFNKASINGVSYGDLRDPRGNIVEITERTPTLDFSFNPHFEPTFNFYDQSLLDATTNKIPEVREFWLILSLCHTVMPERGEKGALVYQAQSPDEAALTSAARNFGFVFSSRTPTSITIRENEEEVTYEVLCILDFNNERKRMSVVLRTPDGRIKLYCKGADMMVMARLSPRTSSILRDSTVSHMDEFAAIGLRTLCLAYKDIDEQYFEEWNKRQKEAVLDMVNREKRLDELYEEIESDLILVGATAIEDKLQEGVPETIARLKQAGIRIWVLTGDKTETAINIAYSCNLLSDGMKHTVVIDGTKDEEVVAQLDDMEKLFSEVKNNPIDNSKGPKGTVNVAYIHGDEEAGARQAATEENNNDFGIIEETPSPLAKSSGKVAMVINGDSLGYALKLEQTFLELACECDVVICCRVTPLQKAEVVDLVKKNRKAVTLAIGDGANDVSMIKKAHIGVGISGQEGMQAVLSSDFSIGQFKYLERLLLVHGRWSYLRMCTFMRYFFYKNFAFTLTHFWFAFFCGFSAQSVIDQLCIATYNLVFTSLPVIAMGVLDQDVDDETSIKHPQLYSPGQLNRLFNLRVFLYSILHGTISSLVLFFVPYGALYGGTTMNGKDVGDLPVLQFTIFTALIIVVSAQISLETSYWTWINHFFLWASVAVYFLFSFVVFEVLPVSLLDKMGSANSRGVVFRSMQTPHFWFSILLVCIVLLLPVVCNRFLWLTIRPSFSDKLRMKKKTDVTDIPPEDEIELKSYIRRLSSTRKSQRGSVRSGYSFSHSQGYGDLILKGTLFKNPAETVAGKEGRSISAGRLSPVQELSPAAFAEEEPSSSAAFATFDPHDPPERSSH</sequence>
<feature type="binding site" evidence="13">
    <location>
        <position position="593"/>
    </location>
    <ligand>
        <name>ATP</name>
        <dbReference type="ChEBI" id="CHEBI:30616"/>
    </ligand>
</feature>
<feature type="binding site" evidence="13">
    <location>
        <position position="675"/>
    </location>
    <ligand>
        <name>ATP</name>
        <dbReference type="ChEBI" id="CHEBI:30616"/>
    </ligand>
</feature>
<evidence type="ECO:0000259" key="18">
    <source>
        <dbReference type="Pfam" id="PF16212"/>
    </source>
</evidence>
<dbReference type="FunFam" id="3.40.50.1000:FF:000001">
    <property type="entry name" value="Phospholipid-transporting ATPase IC"/>
    <property type="match status" value="1"/>
</dbReference>
<evidence type="ECO:0000256" key="11">
    <source>
        <dbReference type="ARBA" id="ARBA00034036"/>
    </source>
</evidence>
<evidence type="ECO:0000256" key="6">
    <source>
        <dbReference type="ARBA" id="ARBA00022840"/>
    </source>
</evidence>
<feature type="binding site" evidence="13">
    <location>
        <position position="494"/>
    </location>
    <ligand>
        <name>ATP</name>
        <dbReference type="ChEBI" id="CHEBI:30616"/>
    </ligand>
</feature>
<feature type="transmembrane region" description="Helical" evidence="15">
    <location>
        <begin position="977"/>
        <end position="996"/>
    </location>
</feature>
<dbReference type="Proteomes" id="UP001328107">
    <property type="component" value="Unassembled WGS sequence"/>
</dbReference>
<comment type="cofactor">
    <cofactor evidence="14">
        <name>Mg(2+)</name>
        <dbReference type="ChEBI" id="CHEBI:18420"/>
    </cofactor>
</comment>
<feature type="binding site" evidence="13">
    <location>
        <position position="558"/>
    </location>
    <ligand>
        <name>ATP</name>
        <dbReference type="ChEBI" id="CHEBI:30616"/>
    </ligand>
</feature>
<keyword evidence="10 15" id="KW-0472">Membrane</keyword>
<dbReference type="InterPro" id="IPR032630">
    <property type="entry name" value="P_typ_ATPase_c"/>
</dbReference>
<dbReference type="InterPro" id="IPR023214">
    <property type="entry name" value="HAD_sf"/>
</dbReference>
<dbReference type="SFLD" id="SFLDF00027">
    <property type="entry name" value="p-type_atpase"/>
    <property type="match status" value="1"/>
</dbReference>
<dbReference type="GO" id="GO:0016887">
    <property type="term" value="F:ATP hydrolysis activity"/>
    <property type="evidence" value="ECO:0007669"/>
    <property type="project" value="InterPro"/>
</dbReference>
<dbReference type="NCBIfam" id="TIGR01494">
    <property type="entry name" value="ATPase_P-type"/>
    <property type="match status" value="1"/>
</dbReference>
<keyword evidence="3 15" id="KW-0812">Transmembrane</keyword>
<organism evidence="19 20">
    <name type="scientific">Pristionchus mayeri</name>
    <dbReference type="NCBI Taxonomy" id="1317129"/>
    <lineage>
        <taxon>Eukaryota</taxon>
        <taxon>Metazoa</taxon>
        <taxon>Ecdysozoa</taxon>
        <taxon>Nematoda</taxon>
        <taxon>Chromadorea</taxon>
        <taxon>Rhabditida</taxon>
        <taxon>Rhabditina</taxon>
        <taxon>Diplogasteromorpha</taxon>
        <taxon>Diplogasteroidea</taxon>
        <taxon>Neodiplogasteridae</taxon>
        <taxon>Pristionchus</taxon>
    </lineage>
</organism>
<feature type="binding site" evidence="13">
    <location>
        <position position="818"/>
    </location>
    <ligand>
        <name>ATP</name>
        <dbReference type="ChEBI" id="CHEBI:30616"/>
    </ligand>
</feature>
<feature type="binding site" evidence="13">
    <location>
        <position position="535"/>
    </location>
    <ligand>
        <name>ATP</name>
        <dbReference type="ChEBI" id="CHEBI:30616"/>
    </ligand>
</feature>
<proteinExistence type="inferred from homology"/>
<comment type="caution">
    <text evidence="19">The sequence shown here is derived from an EMBL/GenBank/DDBJ whole genome shotgun (WGS) entry which is preliminary data.</text>
</comment>
<feature type="compositionally biased region" description="Low complexity" evidence="16">
    <location>
        <begin position="1211"/>
        <end position="1227"/>
    </location>
</feature>
<feature type="binding site" evidence="13">
    <location>
        <position position="841"/>
    </location>
    <ligand>
        <name>ATP</name>
        <dbReference type="ChEBI" id="CHEBI:30616"/>
    </ligand>
</feature>
<dbReference type="Gene3D" id="2.70.150.10">
    <property type="entry name" value="Calcium-transporting ATPase, cytoplasmic transduction domain A"/>
    <property type="match status" value="1"/>
</dbReference>
<feature type="binding site" evidence="14">
    <location>
        <position position="392"/>
    </location>
    <ligand>
        <name>Mg(2+)</name>
        <dbReference type="ChEBI" id="CHEBI:18420"/>
    </ligand>
</feature>
<dbReference type="Gene3D" id="3.40.50.1000">
    <property type="entry name" value="HAD superfamily/HAD-like"/>
    <property type="match status" value="1"/>
</dbReference>
<keyword evidence="4 14" id="KW-0479">Metal-binding</keyword>
<dbReference type="SUPFAM" id="SSF81653">
    <property type="entry name" value="Calcium ATPase, transduction domain A"/>
    <property type="match status" value="1"/>
</dbReference>
<accession>A0AAN5CJK2</accession>
<evidence type="ECO:0000256" key="12">
    <source>
        <dbReference type="PIRSR" id="PIRSR606539-1"/>
    </source>
</evidence>
<dbReference type="Pfam" id="PF16209">
    <property type="entry name" value="PhoLip_ATPase_N"/>
    <property type="match status" value="1"/>
</dbReference>
<evidence type="ECO:0000256" key="13">
    <source>
        <dbReference type="PIRSR" id="PIRSR606539-2"/>
    </source>
</evidence>
<feature type="transmembrane region" description="Helical" evidence="15">
    <location>
        <begin position="1047"/>
        <end position="1071"/>
    </location>
</feature>
<evidence type="ECO:0000256" key="16">
    <source>
        <dbReference type="SAM" id="MobiDB-lite"/>
    </source>
</evidence>
<dbReference type="SFLD" id="SFLDG00002">
    <property type="entry name" value="C1.7:_P-type_atpase_like"/>
    <property type="match status" value="1"/>
</dbReference>
<evidence type="ECO:0000256" key="15">
    <source>
        <dbReference type="RuleBase" id="RU362033"/>
    </source>
</evidence>
<dbReference type="InterPro" id="IPR023298">
    <property type="entry name" value="ATPase_P-typ_TM_dom_sf"/>
</dbReference>
<comment type="subcellular location">
    <subcellularLocation>
        <location evidence="1 15">Membrane</location>
        <topology evidence="1 15">Multi-pass membrane protein</topology>
    </subcellularLocation>
</comment>
<reference evidence="20" key="1">
    <citation type="submission" date="2022-10" db="EMBL/GenBank/DDBJ databases">
        <title>Genome assembly of Pristionchus species.</title>
        <authorList>
            <person name="Yoshida K."/>
            <person name="Sommer R.J."/>
        </authorList>
    </citation>
    <scope>NUCLEOTIDE SEQUENCE [LARGE SCALE GENOMIC DNA]</scope>
    <source>
        <strain evidence="20">RS5460</strain>
    </source>
</reference>
<feature type="binding site" evidence="13">
    <location>
        <position position="673"/>
    </location>
    <ligand>
        <name>ATP</name>
        <dbReference type="ChEBI" id="CHEBI:30616"/>
    </ligand>
</feature>
<keyword evidence="8 15" id="KW-1278">Translocase</keyword>
<keyword evidence="9 15" id="KW-1133">Transmembrane helix</keyword>
<dbReference type="EMBL" id="BTRK01000004">
    <property type="protein sequence ID" value="GMR45633.1"/>
    <property type="molecule type" value="Genomic_DNA"/>
</dbReference>
<evidence type="ECO:0000256" key="5">
    <source>
        <dbReference type="ARBA" id="ARBA00022741"/>
    </source>
</evidence>
<dbReference type="SFLD" id="SFLDS00003">
    <property type="entry name" value="Haloacid_Dehalogenase"/>
    <property type="match status" value="1"/>
</dbReference>
<dbReference type="InterPro" id="IPR032631">
    <property type="entry name" value="P-type_ATPase_N"/>
</dbReference>
<dbReference type="PANTHER" id="PTHR24092:SF190">
    <property type="entry name" value="PHOSPHOLIPID-TRANSPORTING ATPASE"/>
    <property type="match status" value="1"/>
</dbReference>
<dbReference type="PROSITE" id="PS00154">
    <property type="entry name" value="ATPASE_E1_E2"/>
    <property type="match status" value="1"/>
</dbReference>
<dbReference type="InterPro" id="IPR008250">
    <property type="entry name" value="ATPase_P-typ_transduc_dom_A_sf"/>
</dbReference>
<dbReference type="InterPro" id="IPR023299">
    <property type="entry name" value="ATPase_P-typ_cyto_dom_N"/>
</dbReference>
<dbReference type="InterPro" id="IPR001757">
    <property type="entry name" value="P_typ_ATPase"/>
</dbReference>
<feature type="binding site" evidence="13">
    <location>
        <position position="390"/>
    </location>
    <ligand>
        <name>ATP</name>
        <dbReference type="ChEBI" id="CHEBI:30616"/>
    </ligand>
</feature>
<dbReference type="PRINTS" id="PR00119">
    <property type="entry name" value="CATATPASE"/>
</dbReference>
<evidence type="ECO:0000256" key="3">
    <source>
        <dbReference type="ARBA" id="ARBA00022692"/>
    </source>
</evidence>
<dbReference type="Gene3D" id="3.40.1110.10">
    <property type="entry name" value="Calcium-transporting ATPase, cytoplasmic domain N"/>
    <property type="match status" value="1"/>
</dbReference>
<feature type="transmembrane region" description="Helical" evidence="15">
    <location>
        <begin position="259"/>
        <end position="288"/>
    </location>
</feature>
<dbReference type="GO" id="GO:0045332">
    <property type="term" value="P:phospholipid translocation"/>
    <property type="evidence" value="ECO:0007669"/>
    <property type="project" value="TreeGrafter"/>
</dbReference>
<dbReference type="FunFam" id="3.40.1110.10:FF:000188">
    <property type="entry name" value="Phospholipid-transporting ATPase"/>
    <property type="match status" value="1"/>
</dbReference>
<feature type="compositionally biased region" description="Basic and acidic residues" evidence="16">
    <location>
        <begin position="1230"/>
        <end position="1240"/>
    </location>
</feature>
<dbReference type="InterPro" id="IPR044492">
    <property type="entry name" value="P_typ_ATPase_HD_dom"/>
</dbReference>
<evidence type="ECO:0000256" key="14">
    <source>
        <dbReference type="PIRSR" id="PIRSR606539-3"/>
    </source>
</evidence>
<keyword evidence="20" id="KW-1185">Reference proteome</keyword>
<feature type="binding site" evidence="14">
    <location>
        <position position="390"/>
    </location>
    <ligand>
        <name>Mg(2+)</name>
        <dbReference type="ChEBI" id="CHEBI:18420"/>
    </ligand>
</feature>
<evidence type="ECO:0000313" key="20">
    <source>
        <dbReference type="Proteomes" id="UP001328107"/>
    </source>
</evidence>
<evidence type="ECO:0000256" key="2">
    <source>
        <dbReference type="ARBA" id="ARBA00008109"/>
    </source>
</evidence>
<feature type="binding site" evidence="14">
    <location>
        <position position="842"/>
    </location>
    <ligand>
        <name>Mg(2+)</name>
        <dbReference type="ChEBI" id="CHEBI:18420"/>
    </ligand>
</feature>
<feature type="binding site" evidence="13">
    <location>
        <position position="842"/>
    </location>
    <ligand>
        <name>ATP</name>
        <dbReference type="ChEBI" id="CHEBI:30616"/>
    </ligand>
</feature>
<dbReference type="AlphaFoldDB" id="A0AAN5CJK2"/>
<dbReference type="Pfam" id="PF13246">
    <property type="entry name" value="Cation_ATPase"/>
    <property type="match status" value="1"/>
</dbReference>
<feature type="transmembrane region" description="Helical" evidence="15">
    <location>
        <begin position="1016"/>
        <end position="1035"/>
    </location>
</feature>
<dbReference type="PANTHER" id="PTHR24092">
    <property type="entry name" value="PROBABLE PHOSPHOLIPID-TRANSPORTING ATPASE"/>
    <property type="match status" value="1"/>
</dbReference>
<protein>
    <recommendedName>
        <fullName evidence="15">Phospholipid-transporting ATPase</fullName>
        <ecNumber evidence="15">7.6.2.1</ecNumber>
    </recommendedName>
</protein>
<feature type="binding site" evidence="13">
    <location>
        <position position="674"/>
    </location>
    <ligand>
        <name>ATP</name>
        <dbReference type="ChEBI" id="CHEBI:30616"/>
    </ligand>
</feature>
<dbReference type="GO" id="GO:0005524">
    <property type="term" value="F:ATP binding"/>
    <property type="evidence" value="ECO:0007669"/>
    <property type="project" value="UniProtKB-UniRule"/>
</dbReference>
<comment type="similarity">
    <text evidence="2 15">Belongs to the cation transport ATPase (P-type) (TC 3.A.3) family. Type IV subfamily.</text>
</comment>
<feature type="binding site" evidence="13">
    <location>
        <position position="812"/>
    </location>
    <ligand>
        <name>ATP</name>
        <dbReference type="ChEBI" id="CHEBI:30616"/>
    </ligand>
</feature>
<evidence type="ECO:0000259" key="17">
    <source>
        <dbReference type="Pfam" id="PF16209"/>
    </source>
</evidence>
<evidence type="ECO:0000256" key="7">
    <source>
        <dbReference type="ARBA" id="ARBA00022842"/>
    </source>
</evidence>
<evidence type="ECO:0000256" key="1">
    <source>
        <dbReference type="ARBA" id="ARBA00004141"/>
    </source>
</evidence>
<feature type="domain" description="P-type ATPase C-terminal" evidence="18">
    <location>
        <begin position="864"/>
        <end position="1119"/>
    </location>
</feature>
<feature type="domain" description="P-type ATPase N-terminal" evidence="17">
    <location>
        <begin position="5"/>
        <end position="68"/>
    </location>
</feature>
<feature type="binding site" evidence="14">
    <location>
        <position position="838"/>
    </location>
    <ligand>
        <name>Mg(2+)</name>
        <dbReference type="ChEBI" id="CHEBI:18420"/>
    </ligand>
</feature>
<feature type="non-terminal residue" evidence="19">
    <location>
        <position position="1"/>
    </location>
</feature>
<name>A0AAN5CJK2_9BILA</name>
<evidence type="ECO:0000256" key="9">
    <source>
        <dbReference type="ARBA" id="ARBA00022989"/>
    </source>
</evidence>
<dbReference type="InterPro" id="IPR018303">
    <property type="entry name" value="ATPase_P-typ_P_site"/>
</dbReference>
<dbReference type="Pfam" id="PF16212">
    <property type="entry name" value="PhoLip_ATPase_C"/>
    <property type="match status" value="1"/>
</dbReference>
<feature type="binding site" evidence="13">
    <location>
        <position position="392"/>
    </location>
    <ligand>
        <name>ATP</name>
        <dbReference type="ChEBI" id="CHEBI:30616"/>
    </ligand>
</feature>
<keyword evidence="6 13" id="KW-0067">ATP-binding</keyword>
<dbReference type="InterPro" id="IPR036412">
    <property type="entry name" value="HAD-like_sf"/>
</dbReference>
<dbReference type="GO" id="GO:0005886">
    <property type="term" value="C:plasma membrane"/>
    <property type="evidence" value="ECO:0007669"/>
    <property type="project" value="TreeGrafter"/>
</dbReference>
<keyword evidence="5 13" id="KW-0547">Nucleotide-binding</keyword>
<gene>
    <name evidence="19" type="ORF">PMAYCL1PPCAC_15828</name>
</gene>
<dbReference type="GO" id="GO:0000287">
    <property type="term" value="F:magnesium ion binding"/>
    <property type="evidence" value="ECO:0007669"/>
    <property type="project" value="UniProtKB-UniRule"/>
</dbReference>
<feature type="transmembrane region" description="Helical" evidence="15">
    <location>
        <begin position="904"/>
        <end position="925"/>
    </location>
</feature>
<evidence type="ECO:0000256" key="10">
    <source>
        <dbReference type="ARBA" id="ARBA00023136"/>
    </source>
</evidence>
<dbReference type="SUPFAM" id="SSF81665">
    <property type="entry name" value="Calcium ATPase, transmembrane domain M"/>
    <property type="match status" value="1"/>
</dbReference>
<dbReference type="NCBIfam" id="TIGR01652">
    <property type="entry name" value="ATPase-Plipid"/>
    <property type="match status" value="1"/>
</dbReference>
<feature type="active site" description="4-aspartylphosphate intermediate" evidence="12">
    <location>
        <position position="390"/>
    </location>
</feature>
<keyword evidence="7 14" id="KW-0460">Magnesium</keyword>
<feature type="binding site" evidence="13">
    <location>
        <position position="391"/>
    </location>
    <ligand>
        <name>ATP</name>
        <dbReference type="ChEBI" id="CHEBI:30616"/>
    </ligand>
</feature>
<dbReference type="EC" id="7.6.2.1" evidence="15"/>
<feature type="transmembrane region" description="Helical" evidence="15">
    <location>
        <begin position="1091"/>
        <end position="1117"/>
    </location>
</feature>
<dbReference type="GO" id="GO:0005802">
    <property type="term" value="C:trans-Golgi network"/>
    <property type="evidence" value="ECO:0007669"/>
    <property type="project" value="TreeGrafter"/>
</dbReference>
<dbReference type="SUPFAM" id="SSF81660">
    <property type="entry name" value="Metal cation-transporting ATPase, ATP-binding domain N"/>
    <property type="match status" value="1"/>
</dbReference>